<feature type="region of interest" description="Disordered" evidence="2">
    <location>
        <begin position="833"/>
        <end position="852"/>
    </location>
</feature>
<dbReference type="InterPro" id="IPR018247">
    <property type="entry name" value="EF_Hand_1_Ca_BS"/>
</dbReference>
<evidence type="ECO:0000259" key="4">
    <source>
        <dbReference type="PROSITE" id="PS50222"/>
    </source>
</evidence>
<feature type="transmembrane region" description="Helical" evidence="3">
    <location>
        <begin position="424"/>
        <end position="447"/>
    </location>
</feature>
<dbReference type="SMART" id="SM00054">
    <property type="entry name" value="EFh"/>
    <property type="match status" value="2"/>
</dbReference>
<evidence type="ECO:0000256" key="1">
    <source>
        <dbReference type="ARBA" id="ARBA00022837"/>
    </source>
</evidence>
<gene>
    <name evidence="5" type="ORF">PGLA2088_LOCUS28242</name>
</gene>
<keyword evidence="3" id="KW-0812">Transmembrane</keyword>
<reference evidence="5" key="1">
    <citation type="submission" date="2021-02" db="EMBL/GenBank/DDBJ databases">
        <authorList>
            <person name="Dougan E. K."/>
            <person name="Rhodes N."/>
            <person name="Thang M."/>
            <person name="Chan C."/>
        </authorList>
    </citation>
    <scope>NUCLEOTIDE SEQUENCE</scope>
</reference>
<evidence type="ECO:0000256" key="2">
    <source>
        <dbReference type="SAM" id="MobiDB-lite"/>
    </source>
</evidence>
<dbReference type="Gene3D" id="1.10.238.10">
    <property type="entry name" value="EF-hand"/>
    <property type="match status" value="1"/>
</dbReference>
<dbReference type="EMBL" id="CAJNNW010027791">
    <property type="protein sequence ID" value="CAE8693140.1"/>
    <property type="molecule type" value="Genomic_DNA"/>
</dbReference>
<evidence type="ECO:0000313" key="5">
    <source>
        <dbReference type="EMBL" id="CAE8693140.1"/>
    </source>
</evidence>
<accession>A0A813JZF1</accession>
<dbReference type="SUPFAM" id="SSF47473">
    <property type="entry name" value="EF-hand"/>
    <property type="match status" value="1"/>
</dbReference>
<dbReference type="Pfam" id="PF26188">
    <property type="entry name" value="RESC6"/>
    <property type="match status" value="1"/>
</dbReference>
<feature type="region of interest" description="Disordered" evidence="2">
    <location>
        <begin position="225"/>
        <end position="252"/>
    </location>
</feature>
<dbReference type="PROSITE" id="PS50222">
    <property type="entry name" value="EF_HAND_2"/>
    <property type="match status" value="1"/>
</dbReference>
<sequence>VRDNKLMSDASDAARHSLAKFTPQGLAILAGAFGRIGVFIEPLLEEIAAAALGRLSELNGKDAAQIIWSFAKFKLRNEALFEALCGLANELDMSKQGQELVIDFLWSFGALRWVPSTGPLLVRLLERAVALSPKIGAHRTVRLLTAMAKLEGSVVSGKAQAALSSLSEALASNVKLLSDRMGAQEAVTFQHQIYDQAANQLVQTKRLTIWEGMARLTPVACVEGTWSPDDEENSVTTESHPTPVALTQSTSHASHLGSDVDEFITTEFSTDGQVAFIATESRPTPVAASAEPVIIMNGDRIALDDFHLPPHLKDLIVSLDLTGNGEIDMEEVENSKRILEIIGTVLKGKSHEEMHEGLLQLQKLLQNKADNSSSIDYGHFPEAVQKSFKTWDVNGDGCIDLEDLQEAARATQRMQQVNTYLKRGIVVLLFVLLILIVSMFLMAFLAAEAAKDMKPSGSALKTISGDVVQVASTDFQVGSDGTFVSRSGAPACLAGVRCLTENRTTALKVAASTQSLSLSSTLPDETFLEMKSLQLAIGNQSLQLSVTSWERVNVRSSRCGSVVHLRSPNGRLTLDDTYISADAALEQHVMAAGLGALLVEGPHLGLGRRLAATDGMLKGLFNLIQGMEQRCESQALDPPEDLLQSFQAEVRVKISANHWDAMSKIFTDEDEAPLPKPGYEVDADGAEEVVAKAYQIWTEEILSAGDLEVYTTRSAMQPFMREVRIKQGSAEMSMTLDGTRGFHCTITGEQEDEEGGRRTSGSDEMRMEYLGLVEEGGLILRHFRLHMVDASKYQLRQRRLQGTNTPQDEEDAKSAAALIGAGLMPTHMDYFDVDSDPSGQRPSGSPYRVRHESSVPGVHLLKEKTYVQIKPLSGSLTVPRAFEVLNISWLGMACAPAEDMNVTTAMLALMAEAKDIPVVPAVKPPKFRSVEEMPSSILYSYDALLAATMDELQGLEPDPALLLAKSSSPAWAAALLQDPKVFRPILEERVAALTAPAVERSGSDSGARRLALAHAQRQIKEQEEEQTGAAARRLWGRRRRRRRSPAIGFGLEFSQSDYGGLAVEFSAGIGIVSIGFGMETDMRGRIQAISGSASGTVVIPIPPSIEITVGGGIAMTADEISGFLFMEVGASVFGMGIASGLEIGVALDRATKQITEIYGAVSRSMGKMTLTVQISFEPIGGGNYLYKKWDVGFSVSLSRDSWFRRLRFSKTFNLFNVEIGNDHGHHRLRILSSDSPKKCMETGHLDLVCEEHAAMPGVRLGGDSFDGEFTVSSGEGGRVCVERTDGAAGWATDFTIQCSKGHHPGARRLGLDEWTMHPTTADKIIKMGSSDEGQKCVYSEPGTTCLAASANAGRRLGRDNKVIAENSSDSFNVTVLGVHANQVCVQRTDKPEGWNMDLRFLCQSGPDSKSRVVTIGSSRKKNTQCVRLASPVTCAELSGNVGYRMADRNNLPSTDTFEEAFSITVNGTQVCATRTDSPSGWGMNLRILCMHETKSSVQ</sequence>
<feature type="compositionally biased region" description="Polar residues" evidence="2">
    <location>
        <begin position="234"/>
        <end position="252"/>
    </location>
</feature>
<keyword evidence="3" id="KW-0472">Membrane</keyword>
<proteinExistence type="predicted"/>
<feature type="domain" description="EF-hand" evidence="4">
    <location>
        <begin position="379"/>
        <end position="414"/>
    </location>
</feature>
<keyword evidence="1" id="KW-0106">Calcium</keyword>
<evidence type="ECO:0000256" key="3">
    <source>
        <dbReference type="SAM" id="Phobius"/>
    </source>
</evidence>
<name>A0A813JZF1_POLGL</name>
<organism evidence="5 6">
    <name type="scientific">Polarella glacialis</name>
    <name type="common">Dinoflagellate</name>
    <dbReference type="NCBI Taxonomy" id="89957"/>
    <lineage>
        <taxon>Eukaryota</taxon>
        <taxon>Sar</taxon>
        <taxon>Alveolata</taxon>
        <taxon>Dinophyceae</taxon>
        <taxon>Suessiales</taxon>
        <taxon>Suessiaceae</taxon>
        <taxon>Polarella</taxon>
    </lineage>
</organism>
<dbReference type="InterPro" id="IPR058917">
    <property type="entry name" value="RESC6_dom"/>
</dbReference>
<dbReference type="InterPro" id="IPR011992">
    <property type="entry name" value="EF-hand-dom_pair"/>
</dbReference>
<dbReference type="PROSITE" id="PS00018">
    <property type="entry name" value="EF_HAND_1"/>
    <property type="match status" value="1"/>
</dbReference>
<dbReference type="GO" id="GO:0005509">
    <property type="term" value="F:calcium ion binding"/>
    <property type="evidence" value="ECO:0007669"/>
    <property type="project" value="InterPro"/>
</dbReference>
<protein>
    <recommendedName>
        <fullName evidence="4">EF-hand domain-containing protein</fullName>
    </recommendedName>
</protein>
<dbReference type="InterPro" id="IPR002048">
    <property type="entry name" value="EF_hand_dom"/>
</dbReference>
<keyword evidence="3" id="KW-1133">Transmembrane helix</keyword>
<feature type="region of interest" description="Disordered" evidence="2">
    <location>
        <begin position="1010"/>
        <end position="1031"/>
    </location>
</feature>
<dbReference type="Proteomes" id="UP000626109">
    <property type="component" value="Unassembled WGS sequence"/>
</dbReference>
<feature type="non-terminal residue" evidence="5">
    <location>
        <position position="1"/>
    </location>
</feature>
<evidence type="ECO:0000313" key="6">
    <source>
        <dbReference type="Proteomes" id="UP000626109"/>
    </source>
</evidence>
<comment type="caution">
    <text evidence="5">The sequence shown here is derived from an EMBL/GenBank/DDBJ whole genome shotgun (WGS) entry which is preliminary data.</text>
</comment>